<evidence type="ECO:0000259" key="13">
    <source>
        <dbReference type="PROSITE" id="PS50885"/>
    </source>
</evidence>
<keyword evidence="5" id="KW-0808">Transferase</keyword>
<sequence>MRARATAAATVVLAPVLAAAGVGGVWIQREDVTTGVASLTEDRARTLAADLPDQGAPADLAGTEEVVQIISSTTGEVLVATSEAGAEPLLPAPTGAEPVHRVISGGVGGEPDRYAAVALRAGRGSTYVVVARSLESVDAATASTTGILLVGGLLVLVTAAGLVWLATGRALSPVEAMRRRAASLSADDLGARLPVPVGGDEVARLASTLNELLDRVEDSTRSRRRFVADASHELRSPVATIRALLESDRVAAHPGGPAGLSTEVLEETARLAALIDDLLLLARGDASRPRDHGPVDLSRLVTSEARRARTVPFETDVEPGLRVVGDPALLRAVVRNLLDNAERFATAGVVVAAHRQGAEVVVEVVDDGPGVPPADRDRIFERFVRLDDSRSRAAGGTGLGLAIVRQVVSDHGGTVTVGPAATAGARFVVRLPVAPPVGTDAAQP</sequence>
<dbReference type="InterPro" id="IPR005467">
    <property type="entry name" value="His_kinase_dom"/>
</dbReference>
<comment type="subcellular location">
    <subcellularLocation>
        <location evidence="2">Cell membrane</location>
    </subcellularLocation>
</comment>
<evidence type="ECO:0000256" key="2">
    <source>
        <dbReference type="ARBA" id="ARBA00004236"/>
    </source>
</evidence>
<comment type="catalytic activity">
    <reaction evidence="1">
        <text>ATP + protein L-histidine = ADP + protein N-phospho-L-histidine.</text>
        <dbReference type="EC" id="2.7.13.3"/>
    </reaction>
</comment>
<feature type="domain" description="Histidine kinase" evidence="12">
    <location>
        <begin position="229"/>
        <end position="435"/>
    </location>
</feature>
<dbReference type="PRINTS" id="PR00344">
    <property type="entry name" value="BCTRLSENSOR"/>
</dbReference>
<evidence type="ECO:0000256" key="10">
    <source>
        <dbReference type="ARBA" id="ARBA00023136"/>
    </source>
</evidence>
<dbReference type="Pfam" id="PF02518">
    <property type="entry name" value="HATPase_c"/>
    <property type="match status" value="1"/>
</dbReference>
<evidence type="ECO:0000313" key="14">
    <source>
        <dbReference type="EMBL" id="QIG43642.1"/>
    </source>
</evidence>
<feature type="transmembrane region" description="Helical" evidence="11">
    <location>
        <begin position="146"/>
        <end position="171"/>
    </location>
</feature>
<keyword evidence="9" id="KW-0902">Two-component regulatory system</keyword>
<dbReference type="InterPro" id="IPR050428">
    <property type="entry name" value="TCS_sensor_his_kinase"/>
</dbReference>
<feature type="domain" description="HAMP" evidence="13">
    <location>
        <begin position="168"/>
        <end position="221"/>
    </location>
</feature>
<dbReference type="EMBL" id="CP049257">
    <property type="protein sequence ID" value="QIG43642.1"/>
    <property type="molecule type" value="Genomic_DNA"/>
</dbReference>
<dbReference type="Pfam" id="PF00512">
    <property type="entry name" value="HisKA"/>
    <property type="match status" value="1"/>
</dbReference>
<evidence type="ECO:0000256" key="6">
    <source>
        <dbReference type="ARBA" id="ARBA00022692"/>
    </source>
</evidence>
<dbReference type="CDD" id="cd06225">
    <property type="entry name" value="HAMP"/>
    <property type="match status" value="1"/>
</dbReference>
<dbReference type="PROSITE" id="PS50885">
    <property type="entry name" value="HAMP"/>
    <property type="match status" value="1"/>
</dbReference>
<evidence type="ECO:0000256" key="5">
    <source>
        <dbReference type="ARBA" id="ARBA00022679"/>
    </source>
</evidence>
<dbReference type="SUPFAM" id="SSF47384">
    <property type="entry name" value="Homodimeric domain of signal transducing histidine kinase"/>
    <property type="match status" value="1"/>
</dbReference>
<dbReference type="CDD" id="cd00082">
    <property type="entry name" value="HisKA"/>
    <property type="match status" value="1"/>
</dbReference>
<dbReference type="PROSITE" id="PS50109">
    <property type="entry name" value="HIS_KIN"/>
    <property type="match status" value="1"/>
</dbReference>
<evidence type="ECO:0000256" key="1">
    <source>
        <dbReference type="ARBA" id="ARBA00000085"/>
    </source>
</evidence>
<evidence type="ECO:0000256" key="9">
    <source>
        <dbReference type="ARBA" id="ARBA00023012"/>
    </source>
</evidence>
<evidence type="ECO:0000313" key="15">
    <source>
        <dbReference type="Proteomes" id="UP000502996"/>
    </source>
</evidence>
<dbReference type="GO" id="GO:0005886">
    <property type="term" value="C:plasma membrane"/>
    <property type="evidence" value="ECO:0007669"/>
    <property type="project" value="UniProtKB-SubCell"/>
</dbReference>
<keyword evidence="8 11" id="KW-1133">Transmembrane helix</keyword>
<dbReference type="KEGG" id="nano:G5V58_13520"/>
<evidence type="ECO:0000256" key="7">
    <source>
        <dbReference type="ARBA" id="ARBA00022777"/>
    </source>
</evidence>
<keyword evidence="10 11" id="KW-0472">Membrane</keyword>
<dbReference type="SMART" id="SM00388">
    <property type="entry name" value="HisKA"/>
    <property type="match status" value="1"/>
</dbReference>
<evidence type="ECO:0000256" key="11">
    <source>
        <dbReference type="SAM" id="Phobius"/>
    </source>
</evidence>
<dbReference type="SMART" id="SM00387">
    <property type="entry name" value="HATPase_c"/>
    <property type="match status" value="1"/>
</dbReference>
<dbReference type="InterPro" id="IPR003661">
    <property type="entry name" value="HisK_dim/P_dom"/>
</dbReference>
<dbReference type="PANTHER" id="PTHR45436:SF5">
    <property type="entry name" value="SENSOR HISTIDINE KINASE TRCS"/>
    <property type="match status" value="1"/>
</dbReference>
<dbReference type="EC" id="2.7.13.3" evidence="3"/>
<keyword evidence="6 11" id="KW-0812">Transmembrane</keyword>
<dbReference type="SMART" id="SM00304">
    <property type="entry name" value="HAMP"/>
    <property type="match status" value="1"/>
</dbReference>
<keyword evidence="7 14" id="KW-0418">Kinase</keyword>
<keyword evidence="15" id="KW-1185">Reference proteome</keyword>
<proteinExistence type="predicted"/>
<dbReference type="Pfam" id="PF00672">
    <property type="entry name" value="HAMP"/>
    <property type="match status" value="1"/>
</dbReference>
<dbReference type="SUPFAM" id="SSF55874">
    <property type="entry name" value="ATPase domain of HSP90 chaperone/DNA topoisomerase II/histidine kinase"/>
    <property type="match status" value="1"/>
</dbReference>
<dbReference type="InterPro" id="IPR003660">
    <property type="entry name" value="HAMP_dom"/>
</dbReference>
<accession>A0A6G6WEH7</accession>
<dbReference type="GO" id="GO:0000155">
    <property type="term" value="F:phosphorelay sensor kinase activity"/>
    <property type="evidence" value="ECO:0007669"/>
    <property type="project" value="InterPro"/>
</dbReference>
<keyword evidence="4" id="KW-0597">Phosphoprotein</keyword>
<gene>
    <name evidence="14" type="ORF">G5V58_13520</name>
</gene>
<dbReference type="InterPro" id="IPR036890">
    <property type="entry name" value="HATPase_C_sf"/>
</dbReference>
<evidence type="ECO:0000259" key="12">
    <source>
        <dbReference type="PROSITE" id="PS50109"/>
    </source>
</evidence>
<name>A0A6G6WEH7_9ACTN</name>
<dbReference type="FunFam" id="3.30.565.10:FF:000006">
    <property type="entry name" value="Sensor histidine kinase WalK"/>
    <property type="match status" value="1"/>
</dbReference>
<dbReference type="Gene3D" id="3.30.565.10">
    <property type="entry name" value="Histidine kinase-like ATPase, C-terminal domain"/>
    <property type="match status" value="1"/>
</dbReference>
<dbReference type="PANTHER" id="PTHR45436">
    <property type="entry name" value="SENSOR HISTIDINE KINASE YKOH"/>
    <property type="match status" value="1"/>
</dbReference>
<dbReference type="InterPro" id="IPR003594">
    <property type="entry name" value="HATPase_dom"/>
</dbReference>
<evidence type="ECO:0000256" key="4">
    <source>
        <dbReference type="ARBA" id="ARBA00022553"/>
    </source>
</evidence>
<dbReference type="InterPro" id="IPR004358">
    <property type="entry name" value="Sig_transdc_His_kin-like_C"/>
</dbReference>
<reference evidence="14 15" key="1">
    <citation type="submission" date="2020-02" db="EMBL/GenBank/DDBJ databases">
        <title>Full genome sequence of Nocardioides sp. R-3366.</title>
        <authorList>
            <person name="Im W.-T."/>
        </authorList>
    </citation>
    <scope>NUCLEOTIDE SEQUENCE [LARGE SCALE GENOMIC DNA]</scope>
    <source>
        <strain evidence="14 15">R-3366</strain>
    </source>
</reference>
<evidence type="ECO:0000256" key="3">
    <source>
        <dbReference type="ARBA" id="ARBA00012438"/>
    </source>
</evidence>
<evidence type="ECO:0000256" key="8">
    <source>
        <dbReference type="ARBA" id="ARBA00022989"/>
    </source>
</evidence>
<dbReference type="Proteomes" id="UP000502996">
    <property type="component" value="Chromosome"/>
</dbReference>
<dbReference type="SUPFAM" id="SSF158472">
    <property type="entry name" value="HAMP domain-like"/>
    <property type="match status" value="1"/>
</dbReference>
<protein>
    <recommendedName>
        <fullName evidence="3">histidine kinase</fullName>
        <ecNumber evidence="3">2.7.13.3</ecNumber>
    </recommendedName>
</protein>
<dbReference type="Gene3D" id="1.10.287.130">
    <property type="match status" value="1"/>
</dbReference>
<organism evidence="14 15">
    <name type="scientific">Nocardioides anomalus</name>
    <dbReference type="NCBI Taxonomy" id="2712223"/>
    <lineage>
        <taxon>Bacteria</taxon>
        <taxon>Bacillati</taxon>
        <taxon>Actinomycetota</taxon>
        <taxon>Actinomycetes</taxon>
        <taxon>Propionibacteriales</taxon>
        <taxon>Nocardioidaceae</taxon>
        <taxon>Nocardioides</taxon>
    </lineage>
</organism>
<dbReference type="Gene3D" id="6.10.340.10">
    <property type="match status" value="1"/>
</dbReference>
<dbReference type="AlphaFoldDB" id="A0A6G6WEH7"/>
<dbReference type="InterPro" id="IPR036097">
    <property type="entry name" value="HisK_dim/P_sf"/>
</dbReference>